<dbReference type="KEGG" id="asau:88175264"/>
<dbReference type="InterPro" id="IPR004841">
    <property type="entry name" value="AA-permease/SLC12A_dom"/>
</dbReference>
<feature type="transmembrane region" description="Helical" evidence="8">
    <location>
        <begin position="264"/>
        <end position="285"/>
    </location>
</feature>
<keyword evidence="6 8" id="KW-1133">Transmembrane helix</keyword>
<sequence length="586" mass="64419">MSSSDMHKNPDSFGLAADRHLETASSVSWENSPKEPFVTRFIDSFKPYQLEDDGVDTSHMTEMEKSIYATARHPLARRLKSRHLQMIAIGGAIGTGLFVGSGYALFLGGPAGQLIAYILVGFSLYCVVNALGELSVQFPVSGSFNAFFARFIEPSWGFTIGLMYALTWLISFPSELVACSLTIQYWNQSVNPAVWVAIFYVLICGINMFGVIGYGEVEFALSIIKVLAVIGFIILGVCIICGVGDQGYIGGKYWHNPGAFNHGFKGVCSCFITAAFSFGGIELVALAASETANPRKSLPKATKQVFWRITVFYLVTSVIIGCLVPYDNDSLLNSDSQVNSSPFVIAIRSAGIKVLPDIMNVVILISVVSVGNSSVYGCSRTLASLAVQGLLPKSVGYIDRKGRPLVAVMITNIFGLLGFLAADAKHQSNVFTWLFSICSLAAFFTWASICLIHIRFRMALSAQGRSTDEVIFTSPLGIYGSIAGFIILILIIIGQIWISIWPIGVDGASNVTFWKQCLSLPLLLVIWASFKTYKRTWNLLWIRLVDIDLDSGRREMDIEVIKQELADERALLKLKPLWYRVSNFFC</sequence>
<protein>
    <recommendedName>
        <fullName evidence="9">Amino acid permease/ SLC12A domain-containing protein</fullName>
    </recommendedName>
</protein>
<gene>
    <name evidence="10" type="ORF">PUMCH_004203</name>
</gene>
<evidence type="ECO:0000256" key="4">
    <source>
        <dbReference type="ARBA" id="ARBA00022692"/>
    </source>
</evidence>
<keyword evidence="3" id="KW-0813">Transport</keyword>
<feature type="transmembrane region" description="Helical" evidence="8">
    <location>
        <begin position="476"/>
        <end position="501"/>
    </location>
</feature>
<dbReference type="GO" id="GO:0016020">
    <property type="term" value="C:membrane"/>
    <property type="evidence" value="ECO:0007669"/>
    <property type="project" value="UniProtKB-SubCell"/>
</dbReference>
<feature type="transmembrane region" description="Helical" evidence="8">
    <location>
        <begin position="513"/>
        <end position="530"/>
    </location>
</feature>
<dbReference type="PANTHER" id="PTHR43341">
    <property type="entry name" value="AMINO ACID PERMEASE"/>
    <property type="match status" value="1"/>
</dbReference>
<feature type="transmembrane region" description="Helical" evidence="8">
    <location>
        <begin position="155"/>
        <end position="173"/>
    </location>
</feature>
<dbReference type="FunFam" id="1.20.1740.10:FF:000017">
    <property type="entry name" value="Amino acid permease"/>
    <property type="match status" value="1"/>
</dbReference>
<feature type="transmembrane region" description="Helical" evidence="8">
    <location>
        <begin position="226"/>
        <end position="244"/>
    </location>
</feature>
<keyword evidence="5" id="KW-0029">Amino-acid transport</keyword>
<evidence type="ECO:0000313" key="10">
    <source>
        <dbReference type="EMBL" id="WPK26841.1"/>
    </source>
</evidence>
<keyword evidence="7 8" id="KW-0472">Membrane</keyword>
<feature type="transmembrane region" description="Helical" evidence="8">
    <location>
        <begin position="114"/>
        <end position="134"/>
    </location>
</feature>
<feature type="transmembrane region" description="Helical" evidence="8">
    <location>
        <begin position="433"/>
        <end position="456"/>
    </location>
</feature>
<evidence type="ECO:0000256" key="8">
    <source>
        <dbReference type="SAM" id="Phobius"/>
    </source>
</evidence>
<dbReference type="Gene3D" id="1.20.1740.10">
    <property type="entry name" value="Amino acid/polyamine transporter I"/>
    <property type="match status" value="1"/>
</dbReference>
<feature type="domain" description="Amino acid permease/ SLC12A" evidence="9">
    <location>
        <begin position="83"/>
        <end position="539"/>
    </location>
</feature>
<dbReference type="RefSeq" id="XP_062879220.1">
    <property type="nucleotide sequence ID" value="XM_063023150.1"/>
</dbReference>
<feature type="transmembrane region" description="Helical" evidence="8">
    <location>
        <begin position="87"/>
        <end position="108"/>
    </location>
</feature>
<feature type="transmembrane region" description="Helical" evidence="8">
    <location>
        <begin position="404"/>
        <end position="421"/>
    </location>
</feature>
<evidence type="ECO:0000256" key="6">
    <source>
        <dbReference type="ARBA" id="ARBA00022989"/>
    </source>
</evidence>
<comment type="similarity">
    <text evidence="2">Belongs to the amino acid-polyamine-organocation (APC) superfamily. YAT (TC 2.A.3.10) family.</text>
</comment>
<evidence type="ECO:0000256" key="2">
    <source>
        <dbReference type="ARBA" id="ARBA00006983"/>
    </source>
</evidence>
<dbReference type="InterPro" id="IPR004762">
    <property type="entry name" value="Amino_acid_permease_fungi"/>
</dbReference>
<keyword evidence="4 8" id="KW-0812">Transmembrane</keyword>
<dbReference type="Pfam" id="PF00324">
    <property type="entry name" value="AA_permease"/>
    <property type="match status" value="1"/>
</dbReference>
<feature type="transmembrane region" description="Helical" evidence="8">
    <location>
        <begin position="305"/>
        <end position="326"/>
    </location>
</feature>
<proteinExistence type="inferred from homology"/>
<evidence type="ECO:0000256" key="3">
    <source>
        <dbReference type="ARBA" id="ARBA00022448"/>
    </source>
</evidence>
<dbReference type="NCBIfam" id="TIGR00913">
    <property type="entry name" value="2A0310"/>
    <property type="match status" value="1"/>
</dbReference>
<dbReference type="GeneID" id="88175264"/>
<dbReference type="Proteomes" id="UP001338582">
    <property type="component" value="Chromosome 5"/>
</dbReference>
<keyword evidence="11" id="KW-1185">Reference proteome</keyword>
<dbReference type="InterPro" id="IPR050524">
    <property type="entry name" value="APC_YAT"/>
</dbReference>
<evidence type="ECO:0000256" key="7">
    <source>
        <dbReference type="ARBA" id="ARBA00023136"/>
    </source>
</evidence>
<comment type="subcellular location">
    <subcellularLocation>
        <location evidence="1">Membrane</location>
        <topology evidence="1">Multi-pass membrane protein</topology>
    </subcellularLocation>
</comment>
<reference evidence="10 11" key="1">
    <citation type="submission" date="2023-10" db="EMBL/GenBank/DDBJ databases">
        <title>Draft Genome Sequence of Candida saopaulonensis from a very Premature Infant with Sepsis.</title>
        <authorList>
            <person name="Ning Y."/>
            <person name="Dai R."/>
            <person name="Xiao M."/>
            <person name="Xu Y."/>
            <person name="Yan Q."/>
            <person name="Zhang L."/>
        </authorList>
    </citation>
    <scope>NUCLEOTIDE SEQUENCE [LARGE SCALE GENOMIC DNA]</scope>
    <source>
        <strain evidence="10 11">19XY460</strain>
    </source>
</reference>
<dbReference type="GO" id="GO:0015171">
    <property type="term" value="F:amino acid transmembrane transporter activity"/>
    <property type="evidence" value="ECO:0007669"/>
    <property type="project" value="UniProtKB-ARBA"/>
</dbReference>
<dbReference type="EMBL" id="CP138898">
    <property type="protein sequence ID" value="WPK26841.1"/>
    <property type="molecule type" value="Genomic_DNA"/>
</dbReference>
<organism evidence="10 11">
    <name type="scientific">Australozyma saopauloensis</name>
    <dbReference type="NCBI Taxonomy" id="291208"/>
    <lineage>
        <taxon>Eukaryota</taxon>
        <taxon>Fungi</taxon>
        <taxon>Dikarya</taxon>
        <taxon>Ascomycota</taxon>
        <taxon>Saccharomycotina</taxon>
        <taxon>Pichiomycetes</taxon>
        <taxon>Metschnikowiaceae</taxon>
        <taxon>Australozyma</taxon>
    </lineage>
</organism>
<evidence type="ECO:0000256" key="1">
    <source>
        <dbReference type="ARBA" id="ARBA00004141"/>
    </source>
</evidence>
<evidence type="ECO:0000259" key="9">
    <source>
        <dbReference type="Pfam" id="PF00324"/>
    </source>
</evidence>
<feature type="transmembrane region" description="Helical" evidence="8">
    <location>
        <begin position="193"/>
        <end position="214"/>
    </location>
</feature>
<dbReference type="PANTHER" id="PTHR43341:SF10">
    <property type="entry name" value="S-ADENOSYLMETHIONINE PERMEASE SAM3-RELATED"/>
    <property type="match status" value="1"/>
</dbReference>
<feature type="transmembrane region" description="Helical" evidence="8">
    <location>
        <begin position="358"/>
        <end position="383"/>
    </location>
</feature>
<dbReference type="AlphaFoldDB" id="A0AAX4HER6"/>
<dbReference type="PROSITE" id="PS00218">
    <property type="entry name" value="AMINO_ACID_PERMEASE_1"/>
    <property type="match status" value="1"/>
</dbReference>
<accession>A0AAX4HER6</accession>
<name>A0AAX4HER6_9ASCO</name>
<dbReference type="InterPro" id="IPR004840">
    <property type="entry name" value="Amino_acid_permease_CS"/>
</dbReference>
<dbReference type="PIRSF" id="PIRSF006060">
    <property type="entry name" value="AA_transporter"/>
    <property type="match status" value="1"/>
</dbReference>
<evidence type="ECO:0000313" key="11">
    <source>
        <dbReference type="Proteomes" id="UP001338582"/>
    </source>
</evidence>
<evidence type="ECO:0000256" key="5">
    <source>
        <dbReference type="ARBA" id="ARBA00022970"/>
    </source>
</evidence>